<protein>
    <recommendedName>
        <fullName evidence="2">adenylate kinase</fullName>
        <ecNumber evidence="2">2.7.4.3</ecNumber>
    </recommendedName>
    <alternativeName>
        <fullName evidence="6">ATP:AMP phosphotransferase</fullName>
    </alternativeName>
</protein>
<keyword evidence="3 7" id="KW-0808">Transferase</keyword>
<dbReference type="InterPro" id="IPR027417">
    <property type="entry name" value="P-loop_NTPase"/>
</dbReference>
<gene>
    <name evidence="8" type="ORF">OLEA9_A100110</name>
</gene>
<dbReference type="InterPro" id="IPR033690">
    <property type="entry name" value="Adenylat_kinase_CS"/>
</dbReference>
<keyword evidence="5 7" id="KW-0418">Kinase</keyword>
<dbReference type="InterPro" id="IPR000850">
    <property type="entry name" value="Adenylat/UMP-CMP_kin"/>
</dbReference>
<evidence type="ECO:0000256" key="3">
    <source>
        <dbReference type="ARBA" id="ARBA00022679"/>
    </source>
</evidence>
<reference evidence="8 9" key="1">
    <citation type="submission" date="2019-12" db="EMBL/GenBank/DDBJ databases">
        <authorList>
            <person name="Alioto T."/>
            <person name="Alioto T."/>
            <person name="Gomez Garrido J."/>
        </authorList>
    </citation>
    <scope>NUCLEOTIDE SEQUENCE [LARGE SCALE GENOMIC DNA]</scope>
</reference>
<dbReference type="OrthoDB" id="439792at2759"/>
<evidence type="ECO:0000256" key="5">
    <source>
        <dbReference type="ARBA" id="ARBA00022777"/>
    </source>
</evidence>
<evidence type="ECO:0000256" key="6">
    <source>
        <dbReference type="ARBA" id="ARBA00031517"/>
    </source>
</evidence>
<organism evidence="8 9">
    <name type="scientific">Olea europaea subsp. europaea</name>
    <dbReference type="NCBI Taxonomy" id="158383"/>
    <lineage>
        <taxon>Eukaryota</taxon>
        <taxon>Viridiplantae</taxon>
        <taxon>Streptophyta</taxon>
        <taxon>Embryophyta</taxon>
        <taxon>Tracheophyta</taxon>
        <taxon>Spermatophyta</taxon>
        <taxon>Magnoliopsida</taxon>
        <taxon>eudicotyledons</taxon>
        <taxon>Gunneridae</taxon>
        <taxon>Pentapetalae</taxon>
        <taxon>asterids</taxon>
        <taxon>lamiids</taxon>
        <taxon>Lamiales</taxon>
        <taxon>Oleaceae</taxon>
        <taxon>Oleeae</taxon>
        <taxon>Olea</taxon>
    </lineage>
</organism>
<name>A0A8S0QEV4_OLEEU</name>
<evidence type="ECO:0000256" key="4">
    <source>
        <dbReference type="ARBA" id="ARBA00022741"/>
    </source>
</evidence>
<dbReference type="GO" id="GO:0004017">
    <property type="term" value="F:AMP kinase activity"/>
    <property type="evidence" value="ECO:0007669"/>
    <property type="project" value="UniProtKB-EC"/>
</dbReference>
<dbReference type="AlphaFoldDB" id="A0A8S0QEV4"/>
<dbReference type="SUPFAM" id="SSF52540">
    <property type="entry name" value="P-loop containing nucleoside triphosphate hydrolases"/>
    <property type="match status" value="1"/>
</dbReference>
<evidence type="ECO:0000256" key="7">
    <source>
        <dbReference type="RuleBase" id="RU003330"/>
    </source>
</evidence>
<dbReference type="PROSITE" id="PS00113">
    <property type="entry name" value="ADENYLATE_KINASE"/>
    <property type="match status" value="1"/>
</dbReference>
<comment type="similarity">
    <text evidence="1 7">Belongs to the adenylate kinase family.</text>
</comment>
<keyword evidence="4" id="KW-0547">Nucleotide-binding</keyword>
<accession>A0A8S0QEV4</accession>
<proteinExistence type="inferred from homology"/>
<evidence type="ECO:0000313" key="8">
    <source>
        <dbReference type="EMBL" id="CAA2966012.1"/>
    </source>
</evidence>
<comment type="caution">
    <text evidence="8">The sequence shown here is derived from an EMBL/GenBank/DDBJ whole genome shotgun (WGS) entry which is preliminary data.</text>
</comment>
<evidence type="ECO:0000256" key="1">
    <source>
        <dbReference type="ARBA" id="ARBA00007220"/>
    </source>
</evidence>
<dbReference type="Gramene" id="OE9A100110T1">
    <property type="protein sequence ID" value="OE9A100110C1"/>
    <property type="gene ID" value="OE9A100110"/>
</dbReference>
<evidence type="ECO:0000256" key="2">
    <source>
        <dbReference type="ARBA" id="ARBA00012955"/>
    </source>
</evidence>
<dbReference type="Proteomes" id="UP000594638">
    <property type="component" value="Unassembled WGS sequence"/>
</dbReference>
<evidence type="ECO:0000313" key="9">
    <source>
        <dbReference type="Proteomes" id="UP000594638"/>
    </source>
</evidence>
<dbReference type="EC" id="2.7.4.3" evidence="2"/>
<dbReference type="CDD" id="cd01428">
    <property type="entry name" value="ADK"/>
    <property type="match status" value="1"/>
</dbReference>
<dbReference type="GO" id="GO:0005524">
    <property type="term" value="F:ATP binding"/>
    <property type="evidence" value="ECO:0007669"/>
    <property type="project" value="InterPro"/>
</dbReference>
<keyword evidence="9" id="KW-1185">Reference proteome</keyword>
<dbReference type="PANTHER" id="PTHR23359">
    <property type="entry name" value="NUCLEOTIDE KINASE"/>
    <property type="match status" value="1"/>
</dbReference>
<dbReference type="Pfam" id="PF00406">
    <property type="entry name" value="ADK"/>
    <property type="match status" value="1"/>
</dbReference>
<sequence length="300" mass="34030">MTVLSRLRTAVQPLVFRLSLKKTQRAYGSAAAAQLDYDYYYYNDEDEEPQGTEYRRAMQEATPLEEGWDTVGRGAQWVIMGDPMARQHMYAERLSKILDVPHISMGNLVRQELHPHSSLYKQISGAVNQGKLIPEDVIFGLLSKKLEECYCRGETGFILDGIPRTQIQAEILDQFANIDLVLNLKCTDDCLVKRSPGNGIYTPREHHCMACSGFDPSFQPQNDPLRSSNANTDTAWKEKFRVNAEQRKPLEEYYKKQCKLVDFQVSDAHGDTWRGLLAALHLQDTKDLGSAVKSTHKLTA</sequence>
<dbReference type="PRINTS" id="PR00094">
    <property type="entry name" value="ADENYLTKNASE"/>
</dbReference>
<dbReference type="Gene3D" id="3.40.50.300">
    <property type="entry name" value="P-loop containing nucleotide triphosphate hydrolases"/>
    <property type="match status" value="1"/>
</dbReference>
<dbReference type="EMBL" id="CACTIH010001851">
    <property type="protein sequence ID" value="CAA2966012.1"/>
    <property type="molecule type" value="Genomic_DNA"/>
</dbReference>